<dbReference type="InterPro" id="IPR025743">
    <property type="entry name" value="TssM1_N"/>
</dbReference>
<feature type="transmembrane region" description="Helical" evidence="1">
    <location>
        <begin position="402"/>
        <end position="421"/>
    </location>
</feature>
<evidence type="ECO:0000259" key="4">
    <source>
        <dbReference type="Pfam" id="PF14331"/>
    </source>
</evidence>
<dbReference type="PANTHER" id="PTHR36153:SF1">
    <property type="entry name" value="TYPE VI SECRETION SYSTEM COMPONENT TSSM1"/>
    <property type="match status" value="1"/>
</dbReference>
<proteinExistence type="predicted"/>
<dbReference type="AlphaFoldDB" id="A0A066RL56"/>
<dbReference type="Pfam" id="PF21070">
    <property type="entry name" value="IcmF_helical"/>
    <property type="match status" value="1"/>
</dbReference>
<name>A0A066RL56_9GAMM</name>
<feature type="domain" description="IcmF-related" evidence="3">
    <location>
        <begin position="485"/>
        <end position="756"/>
    </location>
</feature>
<protein>
    <recommendedName>
        <fullName evidence="8">Type VI secretion protein IcmF</fullName>
    </recommendedName>
</protein>
<evidence type="ECO:0000259" key="2">
    <source>
        <dbReference type="Pfam" id="PF06744"/>
    </source>
</evidence>
<dbReference type="Proteomes" id="UP000027192">
    <property type="component" value="Unassembled WGS sequence"/>
</dbReference>
<keyword evidence="1" id="KW-0472">Membrane</keyword>
<dbReference type="NCBIfam" id="TIGR03348">
    <property type="entry name" value="VI_IcmF"/>
    <property type="match status" value="1"/>
</dbReference>
<evidence type="ECO:0000256" key="1">
    <source>
        <dbReference type="SAM" id="Phobius"/>
    </source>
</evidence>
<organism evidence="6 7">
    <name type="scientific">Photobacterium galatheae</name>
    <dbReference type="NCBI Taxonomy" id="1654360"/>
    <lineage>
        <taxon>Bacteria</taxon>
        <taxon>Pseudomonadati</taxon>
        <taxon>Pseudomonadota</taxon>
        <taxon>Gammaproteobacteria</taxon>
        <taxon>Vibrionales</taxon>
        <taxon>Vibrionaceae</taxon>
        <taxon>Photobacterium</taxon>
    </lineage>
</organism>
<dbReference type="InterPro" id="IPR009612">
    <property type="entry name" value="IcmF-rel"/>
</dbReference>
<dbReference type="InterPro" id="IPR010623">
    <property type="entry name" value="IcmF_C"/>
</dbReference>
<dbReference type="Pfam" id="PF14331">
    <property type="entry name" value="IcmF-related_N"/>
    <property type="match status" value="1"/>
</dbReference>
<feature type="transmembrane region" description="Helical" evidence="1">
    <location>
        <begin position="12"/>
        <end position="32"/>
    </location>
</feature>
<dbReference type="STRING" id="1654360.EA58_13050"/>
<dbReference type="Pfam" id="PF06744">
    <property type="entry name" value="IcmF_C"/>
    <property type="match status" value="1"/>
</dbReference>
<evidence type="ECO:0008006" key="8">
    <source>
        <dbReference type="Google" id="ProtNLM"/>
    </source>
</evidence>
<dbReference type="InterPro" id="IPR017731">
    <property type="entry name" value="TssM1-like"/>
</dbReference>
<comment type="caution">
    <text evidence="6">The sequence shown here is derived from an EMBL/GenBank/DDBJ whole genome shotgun (WGS) entry which is preliminary data.</text>
</comment>
<dbReference type="EMBL" id="JMIB01000026">
    <property type="protein sequence ID" value="KDM91079.1"/>
    <property type="molecule type" value="Genomic_DNA"/>
</dbReference>
<evidence type="ECO:0000259" key="5">
    <source>
        <dbReference type="Pfam" id="PF21070"/>
    </source>
</evidence>
<sequence>MLIRTLKTPRVFIILSAVLLSVLYGLFSYFVMDLPLHHYLTWGPIALVCTAAILILIGYEVKKRKSRSNSDIETEEETLKGLLTSLLKGSSQKPIYLMLGNKKSGKSSLLTSSHAIKPIDHKNTLQTDYFIWYESDKAIFIKPAPRLIYQDTSNTDQTLWKAFLDQIIHIKPRKPFAGCLYVVDLEFLITQEETQREYILDIINTRLSDITEKTYSALPAYVFLSKIDKLKGFKEFVSLSPLKAQLEHLSISLKDAKGTINDIFDHGFGAILSKMEQSTLDCAAMERSLINNSALVTFPKQFELCHRLIRDTLNKVRLEKDGFHMVDLRGLYFTSSHQGGRKYNLLAKGCSNHFNVPMIASEHDQLSESPLFTRFIIDEQVLPEANFAGENKRHLKQLIRKSRMTMAACVTLLGVSGYYFLTTTQQNISIINQLLNVAENPTEDEAQAQLRRQLSLTSSGIQPLYQAWVDASRLLDEKIIDINVDKLDKTTQIAYRHLLDSIHLQLMPLIEKHIRQELAQSRLSHQEKLHLLKTYLMLSESDKRDYSFLLKSITRMIADDFGTDGNYANIKDYLAVYFKTNFPSHNINWDLVRTTRRELLSQSKIDIAYSQILNSGRDADLGQLSIPRAIGFNFGEIFDMEKNHQDELNINKIYTATGFTTFYRPLSESLSQDLIADNWVLGLSNNTQPSEEELKAFQAKVRRKYTDDYINIWRTAISDLRFKQFDNIVDMTNAIDIMSGPASPLSTILNLLYTNTKYSPDTSALAQLVPQDQRLNQAVDALKATAEKAIEPDYELMSRVEKTFAVINNLQTSETENSQAPWDQVISSLSNLRAYLKQITDAPNVQQAALAAAKARMRETDADPIVRLKQVAQKTPEPVKSWLNEIAHQAWATLLTESELGIQELWTSNVYSKFALIGQNKYPFSKQAETEISLTDFEEFFAAQGTMDGFIKDNLSPFYDTNLWQAKRVDGETLRLSQEMITQMKNYTMIKNVLFDPTSNKFNIDFSSRFIDLDSSAIRASLDFGGESLDYYHGPAKSKQFTWPPASNEFFVNVNIQDITSSGEQHRIAKEGFWSIFRLLNEAQLEPTSDGGFNADILVSGRHMTVKVKPSNSNNPFLLQELYNFSVPEQIQ</sequence>
<evidence type="ECO:0000313" key="6">
    <source>
        <dbReference type="EMBL" id="KDM91079.1"/>
    </source>
</evidence>
<gene>
    <name evidence="6" type="ORF">EA58_13050</name>
</gene>
<dbReference type="Pfam" id="PF06761">
    <property type="entry name" value="IcmF-related"/>
    <property type="match status" value="1"/>
</dbReference>
<evidence type="ECO:0000259" key="3">
    <source>
        <dbReference type="Pfam" id="PF06761"/>
    </source>
</evidence>
<feature type="domain" description="Type VI secretion system component TssM1 helical" evidence="5">
    <location>
        <begin position="902"/>
        <end position="996"/>
    </location>
</feature>
<feature type="transmembrane region" description="Helical" evidence="1">
    <location>
        <begin position="38"/>
        <end position="59"/>
    </location>
</feature>
<feature type="domain" description="Type VI secretion system component TssM1 N-terminal" evidence="4">
    <location>
        <begin position="155"/>
        <end position="408"/>
    </location>
</feature>
<reference evidence="6 7" key="1">
    <citation type="submission" date="2014-04" db="EMBL/GenBank/DDBJ databases">
        <title>Draft genome sequence of Photobacterium halotolerans S2753: a solonamide, ngercheumicin and holomycin producer.</title>
        <authorList>
            <person name="Machado H.R."/>
            <person name="Gram L."/>
        </authorList>
    </citation>
    <scope>NUCLEOTIDE SEQUENCE [LARGE SCALE GENOMIC DNA]</scope>
    <source>
        <strain evidence="6 7">S2753</strain>
    </source>
</reference>
<evidence type="ECO:0000313" key="7">
    <source>
        <dbReference type="Proteomes" id="UP000027192"/>
    </source>
</evidence>
<dbReference type="PANTHER" id="PTHR36153">
    <property type="entry name" value="INNER MEMBRANE PROTEIN-RELATED"/>
    <property type="match status" value="1"/>
</dbReference>
<keyword evidence="7" id="KW-1185">Reference proteome</keyword>
<keyword evidence="1" id="KW-1133">Transmembrane helix</keyword>
<feature type="domain" description="Type VI secretion system IcmF C-terminal" evidence="2">
    <location>
        <begin position="1009"/>
        <end position="1109"/>
    </location>
</feature>
<accession>A0A066RL56</accession>
<keyword evidence="1" id="KW-0812">Transmembrane</keyword>
<dbReference type="InterPro" id="IPR048677">
    <property type="entry name" value="TssM1_hel"/>
</dbReference>
<dbReference type="InterPro" id="IPR053156">
    <property type="entry name" value="T6SS_TssM-like"/>
</dbReference>